<comment type="catalytic activity">
    <reaction evidence="7">
        <text>ecdysone 22-phosphate + H2O = ecdysone + phosphate</text>
        <dbReference type="Rhea" id="RHEA:63576"/>
        <dbReference type="ChEBI" id="CHEBI:15377"/>
        <dbReference type="ChEBI" id="CHEBI:16688"/>
        <dbReference type="ChEBI" id="CHEBI:43474"/>
        <dbReference type="ChEBI" id="CHEBI:147380"/>
    </reaction>
</comment>
<evidence type="ECO:0000256" key="9">
    <source>
        <dbReference type="PROSITE-ProRule" id="PRU00192"/>
    </source>
</evidence>
<evidence type="ECO:0000256" key="6">
    <source>
        <dbReference type="ARBA" id="ARBA00051991"/>
    </source>
</evidence>
<evidence type="ECO:0000259" key="11">
    <source>
        <dbReference type="PROSITE" id="PS50002"/>
    </source>
</evidence>
<dbReference type="InterPro" id="IPR013078">
    <property type="entry name" value="His_Pase_superF_clade-1"/>
</dbReference>
<keyword evidence="4" id="KW-0378">Hydrolase</keyword>
<dbReference type="GO" id="GO:0005829">
    <property type="term" value="C:cytosol"/>
    <property type="evidence" value="ECO:0007669"/>
    <property type="project" value="UniProtKB-SubCell"/>
</dbReference>
<proteinExistence type="predicted"/>
<reference evidence="13 14" key="1">
    <citation type="submission" date="2019-08" db="EMBL/GenBank/DDBJ databases">
        <authorList>
            <person name="Alioto T."/>
            <person name="Alioto T."/>
            <person name="Gomez Garrido J."/>
        </authorList>
    </citation>
    <scope>NUCLEOTIDE SEQUENCE [LARGE SCALE GENOMIC DNA]</scope>
</reference>
<dbReference type="Gene3D" id="3.40.50.1240">
    <property type="entry name" value="Phosphoglycerate mutase-like"/>
    <property type="match status" value="1"/>
</dbReference>
<dbReference type="SUPFAM" id="SSF50044">
    <property type="entry name" value="SH3-domain"/>
    <property type="match status" value="1"/>
</dbReference>
<comment type="subcellular location">
    <subcellularLocation>
        <location evidence="1">Cytoplasm</location>
        <location evidence="1">Cytosol</location>
    </subcellularLocation>
</comment>
<feature type="region of interest" description="Disordered" evidence="10">
    <location>
        <begin position="1"/>
        <end position="21"/>
    </location>
</feature>
<dbReference type="InterPro" id="IPR001452">
    <property type="entry name" value="SH3_domain"/>
</dbReference>
<evidence type="ECO:0000256" key="7">
    <source>
        <dbReference type="ARBA" id="ARBA00052011"/>
    </source>
</evidence>
<dbReference type="AlphaFoldDB" id="A0A5E4NKN1"/>
<evidence type="ECO:0000256" key="2">
    <source>
        <dbReference type="ARBA" id="ARBA00022443"/>
    </source>
</evidence>
<dbReference type="InterPro" id="IPR029033">
    <property type="entry name" value="His_PPase_superfam"/>
</dbReference>
<dbReference type="OrthoDB" id="414418at2759"/>
<dbReference type="PROSITE" id="PS50002">
    <property type="entry name" value="SH3"/>
    <property type="match status" value="1"/>
</dbReference>
<dbReference type="PANTHER" id="PTHR16469">
    <property type="entry name" value="UBIQUITIN-ASSOCIATED AND SH3 DOMAIN-CONTAINING BA-RELATED"/>
    <property type="match status" value="1"/>
</dbReference>
<accession>A0A5E4NKN1</accession>
<dbReference type="EMBL" id="CABPRJ010002367">
    <property type="protein sequence ID" value="VVC43142.1"/>
    <property type="molecule type" value="Genomic_DNA"/>
</dbReference>
<organism evidence="13 14">
    <name type="scientific">Cinara cedri</name>
    <dbReference type="NCBI Taxonomy" id="506608"/>
    <lineage>
        <taxon>Eukaryota</taxon>
        <taxon>Metazoa</taxon>
        <taxon>Ecdysozoa</taxon>
        <taxon>Arthropoda</taxon>
        <taxon>Hexapoda</taxon>
        <taxon>Insecta</taxon>
        <taxon>Pterygota</taxon>
        <taxon>Neoptera</taxon>
        <taxon>Paraneoptera</taxon>
        <taxon>Hemiptera</taxon>
        <taxon>Sternorrhyncha</taxon>
        <taxon>Aphidomorpha</taxon>
        <taxon>Aphidoidea</taxon>
        <taxon>Aphididae</taxon>
        <taxon>Lachninae</taxon>
        <taxon>Cinara</taxon>
    </lineage>
</organism>
<dbReference type="CDD" id="cd11791">
    <property type="entry name" value="SH3_UBASH3"/>
    <property type="match status" value="1"/>
</dbReference>
<evidence type="ECO:0000313" key="14">
    <source>
        <dbReference type="Proteomes" id="UP000325440"/>
    </source>
</evidence>
<gene>
    <name evidence="13" type="ORF">CINCED_3A021857</name>
</gene>
<dbReference type="Gene3D" id="1.10.8.10">
    <property type="entry name" value="DNA helicase RuvA subunit, C-terminal domain"/>
    <property type="match status" value="1"/>
</dbReference>
<dbReference type="InterPro" id="IPR036028">
    <property type="entry name" value="SH3-like_dom_sf"/>
</dbReference>
<sequence length="635" mass="71435">MAMLPPRKSKTTSTGNTSKHAMTPLQTLLQMGFPQNRAEKALAATANRGVQLAADWLLAHVNDTALDSSTSRDYIIYACPSGSLLYELREFWNKSASKCGRNGAHNFLPHITLISFFQVPDEYANALVTILKNVLDEVIKEMAVNDFHLETYTSSNFMGFFLSDHGSNFLKKIVVLCAERISNLVGVQIDPHLKSLHLTLAYQFDVSQKETLKSLIKSTINPSTPCLWELKLYSREASSAFKQVYKVVYAHVPLAADELELRIGDYIYVSKEAIENSVDGWAEGTSWLTGCNGYFPLCYTERTAESDTWTLHCSLPLDGSYQETNELNDTSMTEEKLVEKYGTTFIPVDYSPLTESPKGPKPRKIYICRHGERVDFTFGTWIPYSFDSDGKYIRKDLNMPLIIPQRRDFPNSYQTDTPLTCVGEHQAKLTGLAMKAAHLTKSIKHVYCSPSLRCIQTCHNILVGLDIDKQVSICIEPGIFEWLGWYNQSGLPDWMNNEELIAAGYNINSKYDALVSLPLLISNITETVEQYYVRCDEVMQNIVKTTEPKGGDILLVGHACSLDSLSRPLLHKSPRSKQNFVKMVKDIPYCGLVTLMTDGINDWAFVDPPVPPLTNSTNKRFNWKILTTDQGDSNN</sequence>
<dbReference type="InterPro" id="IPR015940">
    <property type="entry name" value="UBA"/>
</dbReference>
<keyword evidence="14" id="KW-1185">Reference proteome</keyword>
<dbReference type="InterPro" id="IPR051710">
    <property type="entry name" value="Phosphatase_SH3-domain"/>
</dbReference>
<protein>
    <recommendedName>
        <fullName evidence="8">Ecdysteroid-phosphate phosphatase</fullName>
    </recommendedName>
</protein>
<dbReference type="Gene3D" id="3.90.1140.10">
    <property type="entry name" value="Cyclic phosphodiesterase"/>
    <property type="match status" value="1"/>
</dbReference>
<dbReference type="Pfam" id="PF14604">
    <property type="entry name" value="SH3_9"/>
    <property type="match status" value="1"/>
</dbReference>
<dbReference type="InterPro" id="IPR009060">
    <property type="entry name" value="UBA-like_sf"/>
</dbReference>
<feature type="domain" description="UBA" evidence="12">
    <location>
        <begin position="16"/>
        <end position="60"/>
    </location>
</feature>
<evidence type="ECO:0000256" key="5">
    <source>
        <dbReference type="ARBA" id="ARBA00050567"/>
    </source>
</evidence>
<evidence type="ECO:0000256" key="1">
    <source>
        <dbReference type="ARBA" id="ARBA00004514"/>
    </source>
</evidence>
<name>A0A5E4NKN1_9HEMI</name>
<dbReference type="Pfam" id="PF00300">
    <property type="entry name" value="His_Phos_1"/>
    <property type="match status" value="1"/>
</dbReference>
<dbReference type="SMART" id="SM00326">
    <property type="entry name" value="SH3"/>
    <property type="match status" value="1"/>
</dbReference>
<keyword evidence="2 9" id="KW-0728">SH3 domain</keyword>
<dbReference type="PROSITE" id="PS50030">
    <property type="entry name" value="UBA"/>
    <property type="match status" value="1"/>
</dbReference>
<evidence type="ECO:0000256" key="3">
    <source>
        <dbReference type="ARBA" id="ARBA00022490"/>
    </source>
</evidence>
<evidence type="ECO:0000256" key="4">
    <source>
        <dbReference type="ARBA" id="ARBA00022912"/>
    </source>
</evidence>
<keyword evidence="3" id="KW-0963">Cytoplasm</keyword>
<dbReference type="Proteomes" id="UP000325440">
    <property type="component" value="Unassembled WGS sequence"/>
</dbReference>
<evidence type="ECO:0000313" key="13">
    <source>
        <dbReference type="EMBL" id="VVC43142.1"/>
    </source>
</evidence>
<dbReference type="SUPFAM" id="SSF53254">
    <property type="entry name" value="Phosphoglycerate mutase-like"/>
    <property type="match status" value="1"/>
</dbReference>
<keyword evidence="4" id="KW-0904">Protein phosphatase</keyword>
<dbReference type="GO" id="GO:0004721">
    <property type="term" value="F:phosphoprotein phosphatase activity"/>
    <property type="evidence" value="ECO:0007669"/>
    <property type="project" value="UniProtKB-KW"/>
</dbReference>
<dbReference type="CDD" id="cd14302">
    <property type="entry name" value="UBA_UBXN1"/>
    <property type="match status" value="1"/>
</dbReference>
<dbReference type="Gene3D" id="2.30.30.40">
    <property type="entry name" value="SH3 Domains"/>
    <property type="match status" value="1"/>
</dbReference>
<dbReference type="Pfam" id="PF22562">
    <property type="entry name" value="UBA_7"/>
    <property type="match status" value="1"/>
</dbReference>
<comment type="catalytic activity">
    <reaction evidence="6">
        <text>2-deoxyecdysone 22-phosphate + H2O = 2-deoxyecdysone + phosphate</text>
        <dbReference type="Rhea" id="RHEA:63584"/>
        <dbReference type="ChEBI" id="CHEBI:15377"/>
        <dbReference type="ChEBI" id="CHEBI:19566"/>
        <dbReference type="ChEBI" id="CHEBI:43474"/>
        <dbReference type="ChEBI" id="CHEBI:147386"/>
    </reaction>
</comment>
<dbReference type="FunFam" id="1.10.8.10:FF:000053">
    <property type="entry name" value="Ubiquitin-associated and SH3 domain-containing, A"/>
    <property type="match status" value="1"/>
</dbReference>
<comment type="catalytic activity">
    <reaction evidence="5">
        <text>20-hydroxyecdysone 22-phosphate + H2O = 20-hydroxyecdysone + phosphate</text>
        <dbReference type="Rhea" id="RHEA:63580"/>
        <dbReference type="ChEBI" id="CHEBI:15377"/>
        <dbReference type="ChEBI" id="CHEBI:16587"/>
        <dbReference type="ChEBI" id="CHEBI:43474"/>
        <dbReference type="ChEBI" id="CHEBI:147382"/>
    </reaction>
</comment>
<dbReference type="SUPFAM" id="SSF46934">
    <property type="entry name" value="UBA-like"/>
    <property type="match status" value="1"/>
</dbReference>
<feature type="domain" description="SH3" evidence="11">
    <location>
        <begin position="240"/>
        <end position="305"/>
    </location>
</feature>
<evidence type="ECO:0000256" key="8">
    <source>
        <dbReference type="ARBA" id="ARBA00074288"/>
    </source>
</evidence>
<evidence type="ECO:0000256" key="10">
    <source>
        <dbReference type="SAM" id="MobiDB-lite"/>
    </source>
</evidence>
<dbReference type="CDD" id="cd07067">
    <property type="entry name" value="HP_PGM_like"/>
    <property type="match status" value="1"/>
</dbReference>
<dbReference type="PANTHER" id="PTHR16469:SF27">
    <property type="entry name" value="UBIQUITIN-ASSOCIATED AND SH3 DOMAIN-CONTAINING BA-RELATED"/>
    <property type="match status" value="1"/>
</dbReference>
<evidence type="ECO:0000259" key="12">
    <source>
        <dbReference type="PROSITE" id="PS50030"/>
    </source>
</evidence>
<dbReference type="GO" id="GO:0102531">
    <property type="term" value="F:ecdysteroid-phosphate phosphatase activity"/>
    <property type="evidence" value="ECO:0007669"/>
    <property type="project" value="UniProtKB-ARBA"/>
</dbReference>
<dbReference type="InterPro" id="IPR041923">
    <property type="entry name" value="UBA_UBXN1"/>
</dbReference>